<dbReference type="InterPro" id="IPR013858">
    <property type="entry name" value="Peptidase_M10B_C"/>
</dbReference>
<dbReference type="GO" id="GO:0005615">
    <property type="term" value="C:extracellular space"/>
    <property type="evidence" value="ECO:0007669"/>
    <property type="project" value="InterPro"/>
</dbReference>
<evidence type="ECO:0000313" key="8">
    <source>
        <dbReference type="Proteomes" id="UP000198767"/>
    </source>
</evidence>
<feature type="region of interest" description="Disordered" evidence="5">
    <location>
        <begin position="568"/>
        <end position="611"/>
    </location>
</feature>
<dbReference type="GO" id="GO:0008237">
    <property type="term" value="F:metallopeptidase activity"/>
    <property type="evidence" value="ECO:0007669"/>
    <property type="project" value="InterPro"/>
</dbReference>
<sequence>MNINYTSLIDDHGIPWHDGNGVITYTFLGSEIPTYYPAVDSNFDGVDDAWDVGVSLVPFENNFSMTVAQRAMMSRAIEAWNEVANVNLQPGSTAGAASANTDGISGSSIVGDGQLMAAAGDVLPRNDDGSSRVDLSDVFEDGLNFVGTHYAADEIFVNTNGNITFGRSLGQFTPSSIANESLPIIAPFWADVDTRVGNPIQVEIDAVADVVTMTWENVGFYNRNAEPSNSFQLQLFDRGNGDFDIVFRYEDINWSAGTASGGDADTGLGGTPARAGFSAGNGIDFFELPQSGRETAITNLENITGNTGTEGLWVFEVRNTSSVGDITFGSTEFGDPGLYGFISDFLEEGDNADIASADGDVWINRSNTDQFVNGEGPVFGHTSWNTYLHELGHSLGLHHPNENPNNPNTSNLLTVMSYVPHPEEQRESLTDQAWPLTPMLWDIQALQELYGANTETRTEANVYFGDGNGENGALEYQYAINSDNNLGMQVVGEDGRYRDVILTIWDAGGEDLIDASDLATNSQIDLRPGQFSSIGEIDDNIAVAAAVRNDAGQVINLIENAWGGTGNDRLQGNNTRNELDGGAGNDRLIGGGGRDRLEGGTGRDRLDGGSGNDLLLGEGGFDYLNGGRGADRLLGGNGRDQLFGQAGHDTLLGGGSNDRLIGGNGRDQLNGGAGNDLLDGGRGADVFVFSRGDDRVVRFGSNDQLDLRAATGITSFADLRANHIRQTNHGLLIEDMMVTAFC</sequence>
<evidence type="ECO:0000256" key="4">
    <source>
        <dbReference type="ARBA" id="ARBA00022737"/>
    </source>
</evidence>
<organism evidence="7 8">
    <name type="scientific">Epibacterium ulvae</name>
    <dbReference type="NCBI Taxonomy" id="1156985"/>
    <lineage>
        <taxon>Bacteria</taxon>
        <taxon>Pseudomonadati</taxon>
        <taxon>Pseudomonadota</taxon>
        <taxon>Alphaproteobacteria</taxon>
        <taxon>Rhodobacterales</taxon>
        <taxon>Roseobacteraceae</taxon>
        <taxon>Epibacterium</taxon>
    </lineage>
</organism>
<feature type="domain" description="NIDO" evidence="6">
    <location>
        <begin position="187"/>
        <end position="320"/>
    </location>
</feature>
<dbReference type="AlphaFoldDB" id="A0A1G5RCH9"/>
<dbReference type="InterPro" id="IPR003886">
    <property type="entry name" value="NIDO_dom"/>
</dbReference>
<comment type="cofactor">
    <cofactor evidence="1">
        <name>Ca(2+)</name>
        <dbReference type="ChEBI" id="CHEBI:29108"/>
    </cofactor>
</comment>
<dbReference type="Pfam" id="PF08548">
    <property type="entry name" value="Peptidase_M10_C"/>
    <property type="match status" value="1"/>
</dbReference>
<evidence type="ECO:0000256" key="2">
    <source>
        <dbReference type="ARBA" id="ARBA00004613"/>
    </source>
</evidence>
<accession>A0A1G5RCH9</accession>
<dbReference type="SUPFAM" id="SSF51120">
    <property type="entry name" value="beta-Roll"/>
    <property type="match status" value="2"/>
</dbReference>
<protein>
    <submittedName>
        <fullName evidence="7">Hemolysin-type calcium-binding repeat-containing protein</fullName>
    </submittedName>
</protein>
<evidence type="ECO:0000259" key="6">
    <source>
        <dbReference type="PROSITE" id="PS51220"/>
    </source>
</evidence>
<keyword evidence="4" id="KW-0677">Repeat</keyword>
<name>A0A1G5RCH9_9RHOB</name>
<dbReference type="STRING" id="1156985.SAMN04488118_1131"/>
<dbReference type="Gene3D" id="3.40.390.10">
    <property type="entry name" value="Collagenase (Catalytic Domain)"/>
    <property type="match status" value="1"/>
</dbReference>
<evidence type="ECO:0000256" key="3">
    <source>
        <dbReference type="ARBA" id="ARBA00022525"/>
    </source>
</evidence>
<dbReference type="InterPro" id="IPR050557">
    <property type="entry name" value="RTX_toxin/Mannuronan_C5-epim"/>
</dbReference>
<feature type="compositionally biased region" description="Basic and acidic residues" evidence="5">
    <location>
        <begin position="593"/>
        <end position="607"/>
    </location>
</feature>
<dbReference type="Proteomes" id="UP000198767">
    <property type="component" value="Unassembled WGS sequence"/>
</dbReference>
<evidence type="ECO:0000313" key="7">
    <source>
        <dbReference type="EMBL" id="SCZ71814.1"/>
    </source>
</evidence>
<dbReference type="InterPro" id="IPR001343">
    <property type="entry name" value="Hemolysn_Ca-bd"/>
</dbReference>
<dbReference type="InterPro" id="IPR018511">
    <property type="entry name" value="Hemolysin-typ_Ca-bd_CS"/>
</dbReference>
<dbReference type="InterPro" id="IPR024079">
    <property type="entry name" value="MetalloPept_cat_dom_sf"/>
</dbReference>
<evidence type="ECO:0000256" key="1">
    <source>
        <dbReference type="ARBA" id="ARBA00001913"/>
    </source>
</evidence>
<dbReference type="Pfam" id="PF00353">
    <property type="entry name" value="HemolysinCabind"/>
    <property type="match status" value="3"/>
</dbReference>
<dbReference type="PROSITE" id="PS00330">
    <property type="entry name" value="HEMOLYSIN_CALCIUM"/>
    <property type="match status" value="2"/>
</dbReference>
<comment type="subcellular location">
    <subcellularLocation>
        <location evidence="2">Secreted</location>
    </subcellularLocation>
</comment>
<dbReference type="Pfam" id="PF06119">
    <property type="entry name" value="NIDO"/>
    <property type="match status" value="1"/>
</dbReference>
<dbReference type="PANTHER" id="PTHR38340:SF1">
    <property type="entry name" value="S-LAYER PROTEIN"/>
    <property type="match status" value="1"/>
</dbReference>
<dbReference type="GO" id="GO:0005509">
    <property type="term" value="F:calcium ion binding"/>
    <property type="evidence" value="ECO:0007669"/>
    <property type="project" value="InterPro"/>
</dbReference>
<dbReference type="PRINTS" id="PR00313">
    <property type="entry name" value="CABNDNGRPT"/>
</dbReference>
<dbReference type="PROSITE" id="PS51220">
    <property type="entry name" value="NIDO"/>
    <property type="match status" value="1"/>
</dbReference>
<feature type="compositionally biased region" description="Gly residues" evidence="5">
    <location>
        <begin position="581"/>
        <end position="592"/>
    </location>
</feature>
<dbReference type="SUPFAM" id="SSF55486">
    <property type="entry name" value="Metalloproteases ('zincins'), catalytic domain"/>
    <property type="match status" value="2"/>
</dbReference>
<gene>
    <name evidence="7" type="ORF">SAMN04488118_1131</name>
</gene>
<reference evidence="7 8" key="1">
    <citation type="submission" date="2016-10" db="EMBL/GenBank/DDBJ databases">
        <authorList>
            <person name="de Groot N.N."/>
        </authorList>
    </citation>
    <scope>NUCLEOTIDE SEQUENCE [LARGE SCALE GENOMIC DNA]</scope>
    <source>
        <strain evidence="7 8">U95</strain>
    </source>
</reference>
<keyword evidence="3" id="KW-0964">Secreted</keyword>
<dbReference type="GO" id="GO:0007160">
    <property type="term" value="P:cell-matrix adhesion"/>
    <property type="evidence" value="ECO:0007669"/>
    <property type="project" value="InterPro"/>
</dbReference>
<dbReference type="SMART" id="SM00539">
    <property type="entry name" value="NIDO"/>
    <property type="match status" value="1"/>
</dbReference>
<dbReference type="EMBL" id="FMWG01000013">
    <property type="protein sequence ID" value="SCZ71814.1"/>
    <property type="molecule type" value="Genomic_DNA"/>
</dbReference>
<dbReference type="Gene3D" id="2.150.10.10">
    <property type="entry name" value="Serralysin-like metalloprotease, C-terminal"/>
    <property type="match status" value="3"/>
</dbReference>
<dbReference type="InterPro" id="IPR011049">
    <property type="entry name" value="Serralysin-like_metalloprot_C"/>
</dbReference>
<dbReference type="RefSeq" id="WP_090220783.1">
    <property type="nucleotide sequence ID" value="NZ_FMWG01000013.1"/>
</dbReference>
<proteinExistence type="predicted"/>
<evidence type="ECO:0000256" key="5">
    <source>
        <dbReference type="SAM" id="MobiDB-lite"/>
    </source>
</evidence>
<dbReference type="PANTHER" id="PTHR38340">
    <property type="entry name" value="S-LAYER PROTEIN"/>
    <property type="match status" value="1"/>
</dbReference>
<keyword evidence="8" id="KW-1185">Reference proteome</keyword>